<feature type="transmembrane region" description="Helical" evidence="1">
    <location>
        <begin position="15"/>
        <end position="34"/>
    </location>
</feature>
<feature type="transmembrane region" description="Helical" evidence="1">
    <location>
        <begin position="294"/>
        <end position="317"/>
    </location>
</feature>
<organism evidence="2 3">
    <name type="scientific">Lacipirellula parvula</name>
    <dbReference type="NCBI Taxonomy" id="2650471"/>
    <lineage>
        <taxon>Bacteria</taxon>
        <taxon>Pseudomonadati</taxon>
        <taxon>Planctomycetota</taxon>
        <taxon>Planctomycetia</taxon>
        <taxon>Pirellulales</taxon>
        <taxon>Lacipirellulaceae</taxon>
        <taxon>Lacipirellula</taxon>
    </lineage>
</organism>
<protein>
    <recommendedName>
        <fullName evidence="4">Amino acid transporter</fullName>
    </recommendedName>
</protein>
<dbReference type="KEGG" id="lpav:PLANPX_4335"/>
<evidence type="ECO:0000313" key="3">
    <source>
        <dbReference type="Proteomes" id="UP000326837"/>
    </source>
</evidence>
<feature type="transmembrane region" description="Helical" evidence="1">
    <location>
        <begin position="430"/>
        <end position="452"/>
    </location>
</feature>
<keyword evidence="3" id="KW-1185">Reference proteome</keyword>
<keyword evidence="1" id="KW-1133">Transmembrane helix</keyword>
<evidence type="ECO:0000313" key="2">
    <source>
        <dbReference type="EMBL" id="BBO34723.1"/>
    </source>
</evidence>
<accession>A0A5K7XKC6</accession>
<dbReference type="Proteomes" id="UP000326837">
    <property type="component" value="Chromosome"/>
</dbReference>
<proteinExistence type="predicted"/>
<name>A0A5K7XKC6_9BACT</name>
<gene>
    <name evidence="2" type="ORF">PLANPX_4335</name>
</gene>
<feature type="transmembrane region" description="Helical" evidence="1">
    <location>
        <begin position="187"/>
        <end position="212"/>
    </location>
</feature>
<feature type="transmembrane region" description="Helical" evidence="1">
    <location>
        <begin position="491"/>
        <end position="510"/>
    </location>
</feature>
<keyword evidence="1" id="KW-0812">Transmembrane</keyword>
<evidence type="ECO:0000256" key="1">
    <source>
        <dbReference type="SAM" id="Phobius"/>
    </source>
</evidence>
<feature type="transmembrane region" description="Helical" evidence="1">
    <location>
        <begin position="362"/>
        <end position="382"/>
    </location>
</feature>
<feature type="transmembrane region" description="Helical" evidence="1">
    <location>
        <begin position="46"/>
        <end position="68"/>
    </location>
</feature>
<dbReference type="AlphaFoldDB" id="A0A5K7XKC6"/>
<feature type="transmembrane region" description="Helical" evidence="1">
    <location>
        <begin position="152"/>
        <end position="175"/>
    </location>
</feature>
<evidence type="ECO:0008006" key="4">
    <source>
        <dbReference type="Google" id="ProtNLM"/>
    </source>
</evidence>
<sequence>MNQMNSSTAPSRAHAWPLVLCLVGVDYFSTLAYLPSMAVEAAGSLAPIAAAGVVLVTFVLALPIYWYVVGRSSDGRGATGLLEDLTPGWRGKMIVLTLLGFAAADFVITRSLSLADAAIHLIHNPHGQRLLERLPQTFLGEDPASWSWWERAASLVMAPQVAVTLGLSIVSFGLWQLIKNGLSRRMLWTTAVATVLYLGLVAIVVVSGIVYLGRHPEIISDELAVLRFDDGDAAASVSLGWRWEWVQIILWSFPQMALGLSGFEMLMTVAPQVAGNANDSPKHPRGRIRNTRKLMLTAAIIMSVYLVSAVTVTSMLAPRSALAPGGAAEHRALAYLAHGSPLANGEPGSALNPLFSHDFGDLFDLSTAFVLCLAGISVTLGLKNLLPHYLHRLGMEIGWAGKVGAILHLLNVIILVVTVVFHASPASLQWAYATSVLVLLAGAAIAASRDLFSRRPRTIRRVAGGSAAAIGAGLFLALTGITLLINHSGITIALAFVTAIVLSSFISRWIRSTELRFEGFDFANEHSQTRWRELSKRGPRVLAPHRPGLMSLADRRHALLRDYRLAADEAVLFVEVTLGDPSDFYQRPLMRVECEENVEVLRVSHCVSVAHVLAAICLEMCDDETPPPEIVFGWSNEAPLAANLNFLLLGEGNVPWMVRELVLNAGLPAHRQPRILIG</sequence>
<feature type="transmembrane region" description="Helical" evidence="1">
    <location>
        <begin position="403"/>
        <end position="424"/>
    </location>
</feature>
<feature type="transmembrane region" description="Helical" evidence="1">
    <location>
        <begin position="464"/>
        <end position="485"/>
    </location>
</feature>
<reference evidence="3" key="1">
    <citation type="submission" date="2019-10" db="EMBL/GenBank/DDBJ databases">
        <title>Lacipirellula parvula gen. nov., sp. nov., representing a lineage of planctomycetes widespread in freshwater anoxic habitats, and description of the family Lacipirellulaceae.</title>
        <authorList>
            <person name="Dedysh S.N."/>
            <person name="Kulichevskaya I.S."/>
            <person name="Beletsky A.V."/>
            <person name="Rakitin A.L."/>
            <person name="Mardanov A.V."/>
            <person name="Ivanova A.A."/>
            <person name="Saltykova V.X."/>
            <person name="Rijpstra W.I.C."/>
            <person name="Sinninghe Damste J.S."/>
            <person name="Ravin N.V."/>
        </authorList>
    </citation>
    <scope>NUCLEOTIDE SEQUENCE [LARGE SCALE GENOMIC DNA]</scope>
    <source>
        <strain evidence="3">PX69</strain>
    </source>
</reference>
<keyword evidence="1" id="KW-0472">Membrane</keyword>
<dbReference type="EMBL" id="AP021861">
    <property type="protein sequence ID" value="BBO34723.1"/>
    <property type="molecule type" value="Genomic_DNA"/>
</dbReference>